<dbReference type="NCBIfam" id="NF009897">
    <property type="entry name" value="PRK13357.1"/>
    <property type="match status" value="1"/>
</dbReference>
<comment type="similarity">
    <text evidence="5">Belongs to the class-IV pyridoxal-phosphate-dependent aminotransferase family.</text>
</comment>
<keyword evidence="11" id="KW-0100">Branched-chain amino acid biosynthesis</keyword>
<evidence type="ECO:0000256" key="14">
    <source>
        <dbReference type="ARBA" id="ARBA00049229"/>
    </source>
</evidence>
<dbReference type="Gene3D" id="3.30.470.10">
    <property type="match status" value="1"/>
</dbReference>
<evidence type="ECO:0000256" key="6">
    <source>
        <dbReference type="ARBA" id="ARBA00013053"/>
    </source>
</evidence>
<reference evidence="16 17" key="1">
    <citation type="submission" date="2014-02" db="EMBL/GenBank/DDBJ databases">
        <authorList>
            <person name="Genoscope - CEA"/>
        </authorList>
    </citation>
    <scope>NUCLEOTIDE SEQUENCE [LARGE SCALE GENOMIC DNA]</scope>
    <source>
        <strain evidence="16 17">PCC 8005</strain>
    </source>
</reference>
<evidence type="ECO:0000256" key="8">
    <source>
        <dbReference type="ARBA" id="ARBA00022605"/>
    </source>
</evidence>
<keyword evidence="17" id="KW-1185">Reference proteome</keyword>
<keyword evidence="7 16" id="KW-0032">Aminotransferase</keyword>
<proteinExistence type="inferred from homology"/>
<evidence type="ECO:0000256" key="3">
    <source>
        <dbReference type="ARBA" id="ARBA00004931"/>
    </source>
</evidence>
<dbReference type="Gene3D" id="3.20.10.10">
    <property type="entry name" value="D-amino Acid Aminotransferase, subunit A, domain 2"/>
    <property type="match status" value="1"/>
</dbReference>
<dbReference type="EMBL" id="FO818640">
    <property type="protein sequence ID" value="CDM93618.1"/>
    <property type="molecule type" value="Genomic_DNA"/>
</dbReference>
<dbReference type="CDD" id="cd01557">
    <property type="entry name" value="BCAT_beta_family"/>
    <property type="match status" value="1"/>
</dbReference>
<evidence type="ECO:0000256" key="1">
    <source>
        <dbReference type="ARBA" id="ARBA00001933"/>
    </source>
</evidence>
<dbReference type="InterPro" id="IPR033939">
    <property type="entry name" value="BCAT_family"/>
</dbReference>
<feature type="modified residue" description="N6-(pyridoxal phosphate)lysine" evidence="15">
    <location>
        <position position="196"/>
    </location>
</feature>
<dbReference type="GO" id="GO:0008652">
    <property type="term" value="P:amino acid biosynthetic process"/>
    <property type="evidence" value="ECO:0007669"/>
    <property type="project" value="UniProtKB-KW"/>
</dbReference>
<dbReference type="InterPro" id="IPR005786">
    <property type="entry name" value="B_amino_transII"/>
</dbReference>
<evidence type="ECO:0000256" key="5">
    <source>
        <dbReference type="ARBA" id="ARBA00009320"/>
    </source>
</evidence>
<dbReference type="AlphaFoldDB" id="A0A9P1KBZ0"/>
<dbReference type="InterPro" id="IPR043132">
    <property type="entry name" value="BCAT-like_C"/>
</dbReference>
<dbReference type="InterPro" id="IPR043131">
    <property type="entry name" value="BCAT-like_N"/>
</dbReference>
<keyword evidence="9 16" id="KW-0808">Transferase</keyword>
<keyword evidence="10" id="KW-0663">Pyridoxal phosphate</keyword>
<evidence type="ECO:0000256" key="4">
    <source>
        <dbReference type="ARBA" id="ARBA00005072"/>
    </source>
</evidence>
<dbReference type="SUPFAM" id="SSF56752">
    <property type="entry name" value="D-aminoacid aminotransferase-like PLP-dependent enzymes"/>
    <property type="match status" value="1"/>
</dbReference>
<evidence type="ECO:0000256" key="11">
    <source>
        <dbReference type="ARBA" id="ARBA00023304"/>
    </source>
</evidence>
<evidence type="ECO:0000256" key="2">
    <source>
        <dbReference type="ARBA" id="ARBA00004824"/>
    </source>
</evidence>
<comment type="catalytic activity">
    <reaction evidence="13">
        <text>L-isoleucine + 2-oxoglutarate = (S)-3-methyl-2-oxopentanoate + L-glutamate</text>
        <dbReference type="Rhea" id="RHEA:24801"/>
        <dbReference type="ChEBI" id="CHEBI:16810"/>
        <dbReference type="ChEBI" id="CHEBI:29985"/>
        <dbReference type="ChEBI" id="CHEBI:35146"/>
        <dbReference type="ChEBI" id="CHEBI:58045"/>
        <dbReference type="EC" id="2.6.1.42"/>
    </reaction>
</comment>
<evidence type="ECO:0000256" key="7">
    <source>
        <dbReference type="ARBA" id="ARBA00022576"/>
    </source>
</evidence>
<gene>
    <name evidence="16" type="primary">ilvK</name>
    <name evidence="16" type="ORF">ARTHRO_11291</name>
</gene>
<evidence type="ECO:0000313" key="17">
    <source>
        <dbReference type="Proteomes" id="UP000032946"/>
    </source>
</evidence>
<dbReference type="GO" id="GO:0004084">
    <property type="term" value="F:branched-chain-amino-acid transaminase activity"/>
    <property type="evidence" value="ECO:0007669"/>
    <property type="project" value="UniProtKB-EC"/>
</dbReference>
<name>A0A9P1KBZ0_9CYAN</name>
<dbReference type="PANTHER" id="PTHR11825:SF44">
    <property type="entry name" value="BRANCHED-CHAIN-AMINO-ACID AMINOTRANSFERASE"/>
    <property type="match status" value="1"/>
</dbReference>
<dbReference type="InterPro" id="IPR001544">
    <property type="entry name" value="Aminotrans_IV"/>
</dbReference>
<dbReference type="GO" id="GO:0009082">
    <property type="term" value="P:branched-chain amino acid biosynthetic process"/>
    <property type="evidence" value="ECO:0007669"/>
    <property type="project" value="UniProtKB-KW"/>
</dbReference>
<comment type="catalytic activity">
    <reaction evidence="12">
        <text>L-valine + 2-oxoglutarate = 3-methyl-2-oxobutanoate + L-glutamate</text>
        <dbReference type="Rhea" id="RHEA:24813"/>
        <dbReference type="ChEBI" id="CHEBI:11851"/>
        <dbReference type="ChEBI" id="CHEBI:16810"/>
        <dbReference type="ChEBI" id="CHEBI:29985"/>
        <dbReference type="ChEBI" id="CHEBI:57762"/>
        <dbReference type="EC" id="2.6.1.42"/>
    </reaction>
</comment>
<evidence type="ECO:0000256" key="12">
    <source>
        <dbReference type="ARBA" id="ARBA00048212"/>
    </source>
</evidence>
<comment type="pathway">
    <text evidence="2">Amino-acid biosynthesis; L-isoleucine biosynthesis; L-isoleucine from 2-oxobutanoate: step 4/4.</text>
</comment>
<dbReference type="PIRSF" id="PIRSF006468">
    <property type="entry name" value="BCAT1"/>
    <property type="match status" value="1"/>
</dbReference>
<dbReference type="NCBIfam" id="TIGR01123">
    <property type="entry name" value="ilvE_II"/>
    <property type="match status" value="1"/>
</dbReference>
<keyword evidence="8" id="KW-0028">Amino-acid biosynthesis</keyword>
<protein>
    <recommendedName>
        <fullName evidence="6">branched-chain-amino-acid transaminase</fullName>
        <ecNumber evidence="6">2.6.1.42</ecNumber>
    </recommendedName>
</protein>
<dbReference type="Pfam" id="PF01063">
    <property type="entry name" value="Aminotran_4"/>
    <property type="match status" value="1"/>
</dbReference>
<evidence type="ECO:0000256" key="15">
    <source>
        <dbReference type="PIRSR" id="PIRSR006468-1"/>
    </source>
</evidence>
<dbReference type="InterPro" id="IPR036038">
    <property type="entry name" value="Aminotransferase-like"/>
</dbReference>
<evidence type="ECO:0000313" key="16">
    <source>
        <dbReference type="EMBL" id="CDM93618.1"/>
    </source>
</evidence>
<comment type="pathway">
    <text evidence="3">Amino-acid biosynthesis; L-valine biosynthesis; L-valine from pyruvate: step 4/4.</text>
</comment>
<evidence type="ECO:0000256" key="9">
    <source>
        <dbReference type="ARBA" id="ARBA00022679"/>
    </source>
</evidence>
<sequence>MNNPHLHLRIETTKKSRIKELDTEPIPFGKIFSDHMLVANYSQGNWQDVQIIPYGPIDLSPATSALHYGQAIFEGMKAYKNSNGEPLLFRPDANHQRINQSAERLCMPAIPESIFIDGLKELIKLDDDWIPNKNGSVLYIRPIYFAVDESVGLKPSDSYKFIIISCPVGAYYSHPVKLIVTEKYVRAFEGGTGAAKVAGNYAASLIADREAKEKGYDNVIWLDGIHRRYIEECGTMNLAFVIDGVVVTPKLTGTILAGITRDSVLTLCRDWGIPVEERAIAIDEIVQAYHQGTLTEAFGMGTAATIAHISTIGYQGEDMILPPVSDRKVANQVFQKLEEIKTGRTEDIHNWICRP</sequence>
<evidence type="ECO:0000256" key="13">
    <source>
        <dbReference type="ARBA" id="ARBA00048798"/>
    </source>
</evidence>
<comment type="cofactor">
    <cofactor evidence="1">
        <name>pyridoxal 5'-phosphate</name>
        <dbReference type="ChEBI" id="CHEBI:597326"/>
    </cofactor>
</comment>
<dbReference type="Proteomes" id="UP000032946">
    <property type="component" value="Chromosome"/>
</dbReference>
<comment type="pathway">
    <text evidence="4">Amino-acid biosynthesis; L-leucine biosynthesis; L-leucine from 3-methyl-2-oxobutanoate: step 4/4.</text>
</comment>
<dbReference type="PANTHER" id="PTHR11825">
    <property type="entry name" value="SUBGROUP IIII AMINOTRANSFERASE"/>
    <property type="match status" value="1"/>
</dbReference>
<accession>A0A9P1KBZ0</accession>
<organism evidence="16 17">
    <name type="scientific">Limnospira indica PCC 8005</name>
    <dbReference type="NCBI Taxonomy" id="376219"/>
    <lineage>
        <taxon>Bacteria</taxon>
        <taxon>Bacillati</taxon>
        <taxon>Cyanobacteriota</taxon>
        <taxon>Cyanophyceae</taxon>
        <taxon>Oscillatoriophycideae</taxon>
        <taxon>Oscillatoriales</taxon>
        <taxon>Sirenicapillariaceae</taxon>
        <taxon>Limnospira</taxon>
    </lineage>
</organism>
<evidence type="ECO:0000256" key="10">
    <source>
        <dbReference type="ARBA" id="ARBA00022898"/>
    </source>
</evidence>
<dbReference type="RefSeq" id="WP_006621098.1">
    <property type="nucleotide sequence ID" value="NZ_FO818640.1"/>
</dbReference>
<dbReference type="EC" id="2.6.1.42" evidence="6"/>
<comment type="catalytic activity">
    <reaction evidence="14">
        <text>L-leucine + 2-oxoglutarate = 4-methyl-2-oxopentanoate + L-glutamate</text>
        <dbReference type="Rhea" id="RHEA:18321"/>
        <dbReference type="ChEBI" id="CHEBI:16810"/>
        <dbReference type="ChEBI" id="CHEBI:17865"/>
        <dbReference type="ChEBI" id="CHEBI:29985"/>
        <dbReference type="ChEBI" id="CHEBI:57427"/>
        <dbReference type="EC" id="2.6.1.42"/>
    </reaction>
</comment>